<organism evidence="1 2">
    <name type="scientific">Hymenobacter cavernae</name>
    <dbReference type="NCBI Taxonomy" id="2044852"/>
    <lineage>
        <taxon>Bacteria</taxon>
        <taxon>Pseudomonadati</taxon>
        <taxon>Bacteroidota</taxon>
        <taxon>Cytophagia</taxon>
        <taxon>Cytophagales</taxon>
        <taxon>Hymenobacteraceae</taxon>
        <taxon>Hymenobacter</taxon>
    </lineage>
</organism>
<protein>
    <recommendedName>
        <fullName evidence="3">STAS/SEC14 domain-containing protein</fullName>
    </recommendedName>
</protein>
<dbReference type="EMBL" id="BMHT01000002">
    <property type="protein sequence ID" value="GGF03728.1"/>
    <property type="molecule type" value="Genomic_DNA"/>
</dbReference>
<sequence>MQTLDLDYIRLTYRADLHVLFLRWTRTVSSEEHREGYRAALELARTVQTGHWLIDLRTRGLASEEDFRWVLIDFRTELALALPDQARRLAYFVTPYHAAIIEGRLQIVEASLRTPVREQTSIQTFTEEQFAQQWLAKH</sequence>
<gene>
    <name evidence="1" type="ORF">GCM10011383_13450</name>
</gene>
<proteinExistence type="predicted"/>
<dbReference type="Proteomes" id="UP000632273">
    <property type="component" value="Unassembled WGS sequence"/>
</dbReference>
<evidence type="ECO:0000313" key="1">
    <source>
        <dbReference type="EMBL" id="GGF03728.1"/>
    </source>
</evidence>
<evidence type="ECO:0008006" key="3">
    <source>
        <dbReference type="Google" id="ProtNLM"/>
    </source>
</evidence>
<evidence type="ECO:0000313" key="2">
    <source>
        <dbReference type="Proteomes" id="UP000632273"/>
    </source>
</evidence>
<reference evidence="2" key="1">
    <citation type="journal article" date="2019" name="Int. J. Syst. Evol. Microbiol.">
        <title>The Global Catalogue of Microorganisms (GCM) 10K type strain sequencing project: providing services to taxonomists for standard genome sequencing and annotation.</title>
        <authorList>
            <consortium name="The Broad Institute Genomics Platform"/>
            <consortium name="The Broad Institute Genome Sequencing Center for Infectious Disease"/>
            <person name="Wu L."/>
            <person name="Ma J."/>
        </authorList>
    </citation>
    <scope>NUCLEOTIDE SEQUENCE [LARGE SCALE GENOMIC DNA]</scope>
    <source>
        <strain evidence="2">CGMCC 1.15197</strain>
    </source>
</reference>
<name>A0ABQ1TU44_9BACT</name>
<keyword evidence="2" id="KW-1185">Reference proteome</keyword>
<accession>A0ABQ1TU44</accession>
<dbReference type="RefSeq" id="WP_188812385.1">
    <property type="nucleotide sequence ID" value="NZ_BMHT01000002.1"/>
</dbReference>
<comment type="caution">
    <text evidence="1">The sequence shown here is derived from an EMBL/GenBank/DDBJ whole genome shotgun (WGS) entry which is preliminary data.</text>
</comment>